<sequence length="86" mass="9664">MVSLAYVVMRLFEFYEILVVVWCILSWIPFSPDGLLGDVATVIDRIVHPYVGVFQRFIPPVGGLDFSPVIALVVLNFIERLVVGIL</sequence>
<protein>
    <submittedName>
        <fullName evidence="3">YggT family protein</fullName>
    </submittedName>
</protein>
<reference evidence="3 4" key="1">
    <citation type="submission" date="2024-01" db="EMBL/GenBank/DDBJ databases">
        <title>Description of Olsenella sp. nov., isolated from pig feces.</title>
        <authorList>
            <person name="Chang Y.-H."/>
        </authorList>
    </citation>
    <scope>NUCLEOTIDE SEQUENCE [LARGE SCALE GENOMIC DNA]</scope>
    <source>
        <strain evidence="3 4">YH-ols2223</strain>
    </source>
</reference>
<accession>A0ABU7R7Y5</accession>
<comment type="caution">
    <text evidence="3">The sequence shown here is derived from an EMBL/GenBank/DDBJ whole genome shotgun (WGS) entry which is preliminary data.</text>
</comment>
<name>A0ABU7R7Y5_9ACTN</name>
<keyword evidence="4" id="KW-1185">Reference proteome</keyword>
<dbReference type="InterPro" id="IPR003425">
    <property type="entry name" value="CCB3/YggT"/>
</dbReference>
<dbReference type="EMBL" id="JAZGJQ010000001">
    <property type="protein sequence ID" value="MEE6146704.1"/>
    <property type="molecule type" value="Genomic_DNA"/>
</dbReference>
<evidence type="ECO:0000313" key="4">
    <source>
        <dbReference type="Proteomes" id="UP001332931"/>
    </source>
</evidence>
<organism evidence="3 4">
    <name type="scientific">Olsenella absiana</name>
    <dbReference type="NCBI Taxonomy" id="3115222"/>
    <lineage>
        <taxon>Bacteria</taxon>
        <taxon>Bacillati</taxon>
        <taxon>Actinomycetota</taxon>
        <taxon>Coriobacteriia</taxon>
        <taxon>Coriobacteriales</taxon>
        <taxon>Atopobiaceae</taxon>
        <taxon>Olsenella</taxon>
    </lineage>
</organism>
<evidence type="ECO:0000256" key="2">
    <source>
        <dbReference type="SAM" id="Phobius"/>
    </source>
</evidence>
<dbReference type="RefSeq" id="WP_330957466.1">
    <property type="nucleotide sequence ID" value="NZ_JAZGJQ010000001.1"/>
</dbReference>
<keyword evidence="2" id="KW-1133">Transmembrane helix</keyword>
<feature type="transmembrane region" description="Helical" evidence="2">
    <location>
        <begin position="57"/>
        <end position="78"/>
    </location>
</feature>
<dbReference type="Proteomes" id="UP001332931">
    <property type="component" value="Unassembled WGS sequence"/>
</dbReference>
<proteinExistence type="inferred from homology"/>
<feature type="transmembrane region" description="Helical" evidence="2">
    <location>
        <begin position="12"/>
        <end position="30"/>
    </location>
</feature>
<dbReference type="PANTHER" id="PTHR33219">
    <property type="entry name" value="YLMG HOMOLOG PROTEIN 2, CHLOROPLASTIC"/>
    <property type="match status" value="1"/>
</dbReference>
<keyword evidence="2" id="KW-0472">Membrane</keyword>
<evidence type="ECO:0000313" key="3">
    <source>
        <dbReference type="EMBL" id="MEE6146704.1"/>
    </source>
</evidence>
<comment type="similarity">
    <text evidence="1">Belongs to the YggT family.</text>
</comment>
<evidence type="ECO:0000256" key="1">
    <source>
        <dbReference type="ARBA" id="ARBA00010894"/>
    </source>
</evidence>
<dbReference type="PANTHER" id="PTHR33219:SF14">
    <property type="entry name" value="PROTEIN COFACTOR ASSEMBLY OF COMPLEX C SUBUNIT B CCB3, CHLOROPLASTIC-RELATED"/>
    <property type="match status" value="1"/>
</dbReference>
<dbReference type="Pfam" id="PF02325">
    <property type="entry name" value="CCB3_YggT"/>
    <property type="match status" value="1"/>
</dbReference>
<keyword evidence="2" id="KW-0812">Transmembrane</keyword>
<gene>
    <name evidence="3" type="ORF">VXJ25_01635</name>
</gene>